<reference evidence="6" key="2">
    <citation type="submission" date="2017-05" db="EMBL/GenBank/DDBJ databases">
        <title>Whole genome sequence of fish pathogenic bacteria, Photobacterium damselae subsp. piscicida, strain 91-197, isolated from hybrid striped bass (Morone sp.) in USA.</title>
        <authorList>
            <person name="Teru Y."/>
            <person name="Hikima J."/>
            <person name="Kono T."/>
            <person name="Sakai M."/>
            <person name="Takano T."/>
            <person name="Hawke J.P."/>
            <person name="Takeyama H."/>
            <person name="Aoki T."/>
        </authorList>
    </citation>
    <scope>NUCLEOTIDE SEQUENCE [LARGE SCALE GENOMIC DNA]</scope>
    <source>
        <strain evidence="6">91-197</strain>
    </source>
</reference>
<evidence type="ECO:0000256" key="1">
    <source>
        <dbReference type="ARBA" id="ARBA00007227"/>
    </source>
</evidence>
<sequence>MIKNNKQLALTRKRIEEFSGAIEKLQTEEPKFSPLLAKAQVDALICQRDELVQQAEEYEHLLSGDLVVFDVNSLADLPKALIMARISMGLTQKDLAERLGMKEQQIQRYENTEYNSASFKTLVSIVEALDLKITEDVFLPKESREKNILLSKLSDAGLDRTFIEKRMAPRDVMPFDYGLWVQKTVEKLSSVFGWTKELLLGDAPLVIGRDGSMVARFKMPVGANEVYTSAYTQYAYSIANIVANNCSLDRKTIPQEHNVVRESILETYGEITFESILSYVTSLGTPVISLNDSGAFHGATWRIQGRNVIVLKQKSRHTSKWMFDLLHELYHASQSPDQEEFSVVELSETSDERRNDQEEIDANNFAAKVLLGENAESYIEECFKHANGKIAWLKGSVTQVAEKYQLDCGVLAYQVANRLDAISKKTGNKVNWWGAAHNLQTSTCEPNVLCFENLLSHINIERLNTENRELIEQISAE</sequence>
<dbReference type="CDD" id="cd00093">
    <property type="entry name" value="HTH_XRE"/>
    <property type="match status" value="1"/>
</dbReference>
<reference evidence="5 7" key="3">
    <citation type="submission" date="2020-09" db="EMBL/GenBank/DDBJ databases">
        <title>Complete, closed and curated genome sequences of Photobacterium damselae subsp. piscicida isolates from Australia indicate localised evolution and additional plasmid-borne pathogenicity mechanisms.</title>
        <authorList>
            <person name="Baseggio L."/>
            <person name="Silayeva O."/>
            <person name="Buller N."/>
            <person name="Landos M."/>
            <person name="Engelstaedter J."/>
            <person name="Barnes A.C."/>
        </authorList>
    </citation>
    <scope>NUCLEOTIDE SEQUENCE [LARGE SCALE GENOMIC DNA]</scope>
    <source>
        <strain evidence="5 7">AS-16-0540-1</strain>
    </source>
</reference>
<dbReference type="PROSITE" id="PS50943">
    <property type="entry name" value="HTH_CROC1"/>
    <property type="match status" value="1"/>
</dbReference>
<gene>
    <name evidence="5" type="ORF">IC627_21185</name>
    <name evidence="4" type="ORF">PDPUS_2_00790</name>
</gene>
<proteinExistence type="inferred from homology"/>
<dbReference type="InterPro" id="IPR010982">
    <property type="entry name" value="Lambda_DNA-bd_dom_sf"/>
</dbReference>
<dbReference type="InterPro" id="IPR010359">
    <property type="entry name" value="IrrE_HExxH"/>
</dbReference>
<organism evidence="5 7">
    <name type="scientific">Photobacterium damsela subsp. piscicida</name>
    <name type="common">Pasteurella piscicida</name>
    <dbReference type="NCBI Taxonomy" id="38294"/>
    <lineage>
        <taxon>Bacteria</taxon>
        <taxon>Pseudomonadati</taxon>
        <taxon>Pseudomonadota</taxon>
        <taxon>Gammaproteobacteria</taxon>
        <taxon>Vibrionales</taxon>
        <taxon>Vibrionaceae</taxon>
        <taxon>Photobacterium</taxon>
    </lineage>
</organism>
<name>A0A1Q9GW06_PHODP</name>
<keyword evidence="2" id="KW-0175">Coiled coil</keyword>
<dbReference type="PANTHER" id="PTHR43236">
    <property type="entry name" value="ANTITOXIN HIGA1"/>
    <property type="match status" value="1"/>
</dbReference>
<dbReference type="RefSeq" id="WP_044180145.1">
    <property type="nucleotide sequence ID" value="NZ_AP018046.1"/>
</dbReference>
<feature type="domain" description="HTH cro/C1-type" evidence="3">
    <location>
        <begin position="81"/>
        <end position="138"/>
    </location>
</feature>
<evidence type="ECO:0000313" key="6">
    <source>
        <dbReference type="Proteomes" id="UP000218676"/>
    </source>
</evidence>
<dbReference type="Pfam" id="PF01381">
    <property type="entry name" value="HTH_3"/>
    <property type="match status" value="1"/>
</dbReference>
<dbReference type="Proteomes" id="UP000218676">
    <property type="component" value="Chromosome 2"/>
</dbReference>
<dbReference type="EMBL" id="AP018046">
    <property type="protein sequence ID" value="BAX55376.1"/>
    <property type="molecule type" value="Genomic_DNA"/>
</dbReference>
<evidence type="ECO:0000313" key="7">
    <source>
        <dbReference type="Proteomes" id="UP000516656"/>
    </source>
</evidence>
<dbReference type="AlphaFoldDB" id="A0A1Q9GW06"/>
<protein>
    <submittedName>
        <fullName evidence="4">Antitoxin HipB</fullName>
    </submittedName>
    <submittedName>
        <fullName evidence="5">Helix-turn-helix transcriptional regulator</fullName>
    </submittedName>
</protein>
<dbReference type="Pfam" id="PF06114">
    <property type="entry name" value="Peptidase_M78"/>
    <property type="match status" value="1"/>
</dbReference>
<evidence type="ECO:0000313" key="4">
    <source>
        <dbReference type="EMBL" id="BAX55376.1"/>
    </source>
</evidence>
<dbReference type="Gene3D" id="1.10.260.40">
    <property type="entry name" value="lambda repressor-like DNA-binding domains"/>
    <property type="match status" value="1"/>
</dbReference>
<dbReference type="Gene3D" id="1.10.10.2910">
    <property type="match status" value="1"/>
</dbReference>
<reference evidence="4" key="1">
    <citation type="journal article" date="2017" name="Genome Announc.">
        <title>Whole-Genome Sequence of Photobacterium damselae subsp. piscicida Strain 91-197, Isolated from Hybrid Striped Bass (Morone sp.) in the United States.</title>
        <authorList>
            <person name="Teru Y."/>
            <person name="Hikima J."/>
            <person name="Kono T."/>
            <person name="Sakai M."/>
            <person name="Takano T."/>
            <person name="Hawke J.P."/>
            <person name="Takeyama H."/>
            <person name="Aoki T."/>
        </authorList>
    </citation>
    <scope>NUCLEOTIDE SEQUENCE</scope>
    <source>
        <strain evidence="4">91-197</strain>
    </source>
</reference>
<feature type="coiled-coil region" evidence="2">
    <location>
        <begin position="8"/>
        <end position="61"/>
    </location>
</feature>
<evidence type="ECO:0000256" key="2">
    <source>
        <dbReference type="SAM" id="Coils"/>
    </source>
</evidence>
<dbReference type="Proteomes" id="UP000516656">
    <property type="component" value="Chromosome 2"/>
</dbReference>
<evidence type="ECO:0000259" key="3">
    <source>
        <dbReference type="PROSITE" id="PS50943"/>
    </source>
</evidence>
<evidence type="ECO:0000313" key="5">
    <source>
        <dbReference type="EMBL" id="QOD58268.1"/>
    </source>
</evidence>
<dbReference type="InterPro" id="IPR001387">
    <property type="entry name" value="Cro/C1-type_HTH"/>
</dbReference>
<comment type="similarity">
    <text evidence="1">Belongs to the short-chain fatty acyl-CoA assimilation regulator (ScfR) family.</text>
</comment>
<dbReference type="SMART" id="SM00530">
    <property type="entry name" value="HTH_XRE"/>
    <property type="match status" value="1"/>
</dbReference>
<dbReference type="GO" id="GO:0003677">
    <property type="term" value="F:DNA binding"/>
    <property type="evidence" value="ECO:0007669"/>
    <property type="project" value="InterPro"/>
</dbReference>
<dbReference type="SUPFAM" id="SSF47413">
    <property type="entry name" value="lambda repressor-like DNA-binding domains"/>
    <property type="match status" value="1"/>
</dbReference>
<dbReference type="EMBL" id="CP061855">
    <property type="protein sequence ID" value="QOD58268.1"/>
    <property type="molecule type" value="Genomic_DNA"/>
</dbReference>
<dbReference type="InterPro" id="IPR052345">
    <property type="entry name" value="Rad_response_metalloprotease"/>
</dbReference>
<dbReference type="PANTHER" id="PTHR43236:SF1">
    <property type="entry name" value="BLL7220 PROTEIN"/>
    <property type="match status" value="1"/>
</dbReference>
<accession>A0A1Q9GW06</accession>